<feature type="transmembrane region" description="Helical" evidence="7">
    <location>
        <begin position="73"/>
        <end position="90"/>
    </location>
</feature>
<dbReference type="Gene3D" id="3.30.240.20">
    <property type="entry name" value="bsu07140 like domains"/>
    <property type="match status" value="1"/>
</dbReference>
<reference evidence="9 10" key="1">
    <citation type="submission" date="2016-10" db="EMBL/GenBank/DDBJ databases">
        <authorList>
            <person name="de Groot N.N."/>
        </authorList>
    </citation>
    <scope>NUCLEOTIDE SEQUENCE [LARGE SCALE GENOMIC DNA]</scope>
    <source>
        <strain evidence="9 10">DSM 8537</strain>
    </source>
</reference>
<accession>A0A1I2X782</accession>
<dbReference type="Pfam" id="PF04239">
    <property type="entry name" value="DUF421"/>
    <property type="match status" value="1"/>
</dbReference>
<dbReference type="InterPro" id="IPR007353">
    <property type="entry name" value="DUF421"/>
</dbReference>
<dbReference type="AlphaFoldDB" id="A0A1I2X782"/>
<comment type="similarity">
    <text evidence="2">Belongs to the UPF0702 family.</text>
</comment>
<dbReference type="STRING" id="34004.SAMN04488021_101102"/>
<evidence type="ECO:0000259" key="8">
    <source>
        <dbReference type="Pfam" id="PF04239"/>
    </source>
</evidence>
<dbReference type="RefSeq" id="WP_074965758.1">
    <property type="nucleotide sequence ID" value="NZ_CBCRYP010000005.1"/>
</dbReference>
<evidence type="ECO:0000256" key="6">
    <source>
        <dbReference type="ARBA" id="ARBA00023136"/>
    </source>
</evidence>
<feature type="transmembrane region" description="Helical" evidence="7">
    <location>
        <begin position="47"/>
        <end position="67"/>
    </location>
</feature>
<name>A0A1I2X782_9RHOB</name>
<keyword evidence="5 7" id="KW-1133">Transmembrane helix</keyword>
<gene>
    <name evidence="9" type="ORF">SAMN04488021_101102</name>
</gene>
<evidence type="ECO:0000256" key="1">
    <source>
        <dbReference type="ARBA" id="ARBA00004651"/>
    </source>
</evidence>
<protein>
    <recommendedName>
        <fullName evidence="8">YetF C-terminal domain-containing protein</fullName>
    </recommendedName>
</protein>
<evidence type="ECO:0000256" key="4">
    <source>
        <dbReference type="ARBA" id="ARBA00022692"/>
    </source>
</evidence>
<keyword evidence="6 7" id="KW-0472">Membrane</keyword>
<dbReference type="PANTHER" id="PTHR34582">
    <property type="entry name" value="UPF0702 TRANSMEMBRANE PROTEIN YCAP"/>
    <property type="match status" value="1"/>
</dbReference>
<dbReference type="EMBL" id="FOPU01000001">
    <property type="protein sequence ID" value="SFH08819.1"/>
    <property type="molecule type" value="Genomic_DNA"/>
</dbReference>
<dbReference type="InterPro" id="IPR023090">
    <property type="entry name" value="UPF0702_alpha/beta_dom_sf"/>
</dbReference>
<evidence type="ECO:0000256" key="5">
    <source>
        <dbReference type="ARBA" id="ARBA00022989"/>
    </source>
</evidence>
<dbReference type="GO" id="GO:0005886">
    <property type="term" value="C:plasma membrane"/>
    <property type="evidence" value="ECO:0007669"/>
    <property type="project" value="UniProtKB-SubCell"/>
</dbReference>
<keyword evidence="4 7" id="KW-0812">Transmembrane</keyword>
<feature type="domain" description="YetF C-terminal" evidence="8">
    <location>
        <begin position="97"/>
        <end position="165"/>
    </location>
</feature>
<feature type="transmembrane region" description="Helical" evidence="7">
    <location>
        <begin position="15"/>
        <end position="35"/>
    </location>
</feature>
<evidence type="ECO:0000256" key="7">
    <source>
        <dbReference type="SAM" id="Phobius"/>
    </source>
</evidence>
<evidence type="ECO:0000256" key="2">
    <source>
        <dbReference type="ARBA" id="ARBA00006448"/>
    </source>
</evidence>
<dbReference type="PANTHER" id="PTHR34582:SF6">
    <property type="entry name" value="UPF0702 TRANSMEMBRANE PROTEIN YCAP"/>
    <property type="match status" value="1"/>
</dbReference>
<organism evidence="9 10">
    <name type="scientific">Paracoccus aminovorans</name>
    <dbReference type="NCBI Taxonomy" id="34004"/>
    <lineage>
        <taxon>Bacteria</taxon>
        <taxon>Pseudomonadati</taxon>
        <taxon>Pseudomonadota</taxon>
        <taxon>Alphaproteobacteria</taxon>
        <taxon>Rhodobacterales</taxon>
        <taxon>Paracoccaceae</taxon>
        <taxon>Paracoccus</taxon>
    </lineage>
</organism>
<keyword evidence="10" id="KW-1185">Reference proteome</keyword>
<evidence type="ECO:0000256" key="3">
    <source>
        <dbReference type="ARBA" id="ARBA00022475"/>
    </source>
</evidence>
<evidence type="ECO:0000313" key="10">
    <source>
        <dbReference type="Proteomes" id="UP000183635"/>
    </source>
</evidence>
<keyword evidence="3" id="KW-1003">Cell membrane</keyword>
<evidence type="ECO:0000313" key="9">
    <source>
        <dbReference type="EMBL" id="SFH08819.1"/>
    </source>
</evidence>
<proteinExistence type="inferred from homology"/>
<dbReference type="Proteomes" id="UP000183635">
    <property type="component" value="Unassembled WGS sequence"/>
</dbReference>
<comment type="subcellular location">
    <subcellularLocation>
        <location evidence="1">Cell membrane</location>
        <topology evidence="1">Multi-pass membrane protein</topology>
    </subcellularLocation>
</comment>
<sequence length="188" mass="21246">MLEELRRILMHDQDFSFALEILFRTTIVYFYTLMLMRWLGGRTVAQLSIVEFLLVIAIGSAVGDSLFYDDVPLLPAMFAILLVSVYNKALDKAILSSKFMSRLFEGRPRIVITDGQVHDDRLVRQGIGMDELYSKLRQAGVEDLAQVKFAILEPNGGLSVLTRDGRGSEGLYRSPALPGDEMVWAERR</sequence>